<dbReference type="AlphaFoldDB" id="A0A517PT93"/>
<dbReference type="SUPFAM" id="SSF54001">
    <property type="entry name" value="Cysteine proteinases"/>
    <property type="match status" value="1"/>
</dbReference>
<organism evidence="2 3">
    <name type="scientific">Gimesia chilikensis</name>
    <dbReference type="NCBI Taxonomy" id="2605989"/>
    <lineage>
        <taxon>Bacteria</taxon>
        <taxon>Pseudomonadati</taxon>
        <taxon>Planctomycetota</taxon>
        <taxon>Planctomycetia</taxon>
        <taxon>Planctomycetales</taxon>
        <taxon>Planctomycetaceae</taxon>
        <taxon>Gimesia</taxon>
    </lineage>
</organism>
<dbReference type="PANTHER" id="PTHR33490:SF7">
    <property type="entry name" value="BLR2979 PROTEIN"/>
    <property type="match status" value="1"/>
</dbReference>
<sequence length="299" mass="33030">MKYKITHITKYAYSEAVPVCQNVVHLAPRVLPYQMCDDFQLLIHPDPYSISHREDYFGNNVSFFSIDQPHTGLSVTATSQVSVMATPAIPPASTPAWETISLALKSDHSPALLDAYQYVFQSPGVKLFPKLIDYAEVSFTKGRPILEAVLDLTARIHKEFRYDPRATNVNTQIDEVYAQKHGVCQDFAHFQIGCLRILGLAARYVSGYLRTIPPPGKPRLVGADASHAWLSVYCGEKAGWIDVDPTNNVPASTDHITVAWGRDYYDVCPIQGTIVGGGEHRMTVSVDVAPEEPVTPAAK</sequence>
<dbReference type="Proteomes" id="UP000320421">
    <property type="component" value="Chromosome"/>
</dbReference>
<name>A0A517PT93_9PLAN</name>
<dbReference type="OrthoDB" id="9787782at2"/>
<evidence type="ECO:0000313" key="2">
    <source>
        <dbReference type="EMBL" id="QDT22590.1"/>
    </source>
</evidence>
<protein>
    <recommendedName>
        <fullName evidence="1">Transglutaminase-like domain-containing protein</fullName>
    </recommendedName>
</protein>
<dbReference type="InterPro" id="IPR002931">
    <property type="entry name" value="Transglutaminase-like"/>
</dbReference>
<accession>A0A517PT93</accession>
<feature type="domain" description="Transglutaminase-like" evidence="1">
    <location>
        <begin position="176"/>
        <end position="247"/>
    </location>
</feature>
<dbReference type="Pfam" id="PF01841">
    <property type="entry name" value="Transglut_core"/>
    <property type="match status" value="1"/>
</dbReference>
<dbReference type="PANTHER" id="PTHR33490">
    <property type="entry name" value="BLR5614 PROTEIN-RELATED"/>
    <property type="match status" value="1"/>
</dbReference>
<proteinExistence type="predicted"/>
<dbReference type="InterPro" id="IPR013589">
    <property type="entry name" value="Bac_transglu_N"/>
</dbReference>
<evidence type="ECO:0000313" key="3">
    <source>
        <dbReference type="Proteomes" id="UP000320421"/>
    </source>
</evidence>
<gene>
    <name evidence="2" type="ORF">HG66A1_43980</name>
</gene>
<dbReference type="InterPro" id="IPR038765">
    <property type="entry name" value="Papain-like_cys_pep_sf"/>
</dbReference>
<keyword evidence="3" id="KW-1185">Reference proteome</keyword>
<dbReference type="EMBL" id="CP036266">
    <property type="protein sequence ID" value="QDT22590.1"/>
    <property type="molecule type" value="Genomic_DNA"/>
</dbReference>
<reference evidence="2 3" key="1">
    <citation type="submission" date="2019-02" db="EMBL/GenBank/DDBJ databases">
        <title>Deep-cultivation of Planctomycetes and their phenomic and genomic characterization uncovers novel biology.</title>
        <authorList>
            <person name="Wiegand S."/>
            <person name="Jogler M."/>
            <person name="Boedeker C."/>
            <person name="Pinto D."/>
            <person name="Vollmers J."/>
            <person name="Rivas-Marin E."/>
            <person name="Kohn T."/>
            <person name="Peeters S.H."/>
            <person name="Heuer A."/>
            <person name="Rast P."/>
            <person name="Oberbeckmann S."/>
            <person name="Bunk B."/>
            <person name="Jeske O."/>
            <person name="Meyerdierks A."/>
            <person name="Storesund J.E."/>
            <person name="Kallscheuer N."/>
            <person name="Luecker S."/>
            <person name="Lage O.M."/>
            <person name="Pohl T."/>
            <person name="Merkel B.J."/>
            <person name="Hornburger P."/>
            <person name="Mueller R.-W."/>
            <person name="Bruemmer F."/>
            <person name="Labrenz M."/>
            <person name="Spormann A.M."/>
            <person name="Op den Camp H."/>
            <person name="Overmann J."/>
            <person name="Amann R."/>
            <person name="Jetten M.S.M."/>
            <person name="Mascher T."/>
            <person name="Medema M.H."/>
            <person name="Devos D.P."/>
            <person name="Kaster A.-K."/>
            <person name="Ovreas L."/>
            <person name="Rohde M."/>
            <person name="Galperin M.Y."/>
            <person name="Jogler C."/>
        </authorList>
    </citation>
    <scope>NUCLEOTIDE SEQUENCE [LARGE SCALE GENOMIC DNA]</scope>
    <source>
        <strain evidence="2 3">HG66A1</strain>
    </source>
</reference>
<dbReference type="SMART" id="SM00460">
    <property type="entry name" value="TGc"/>
    <property type="match status" value="1"/>
</dbReference>
<dbReference type="Pfam" id="PF08379">
    <property type="entry name" value="Bact_transglu_N"/>
    <property type="match status" value="1"/>
</dbReference>
<dbReference type="RefSeq" id="WP_145188704.1">
    <property type="nucleotide sequence ID" value="NZ_CP036266.1"/>
</dbReference>
<evidence type="ECO:0000259" key="1">
    <source>
        <dbReference type="SMART" id="SM00460"/>
    </source>
</evidence>
<dbReference type="Gene3D" id="3.10.620.30">
    <property type="match status" value="1"/>
</dbReference>